<gene>
    <name evidence="2" type="ORF">HPB48_021232</name>
</gene>
<comment type="caution">
    <text evidence="2">The sequence shown here is derived from an EMBL/GenBank/DDBJ whole genome shotgun (WGS) entry which is preliminary data.</text>
</comment>
<dbReference type="VEuPathDB" id="VectorBase:HLOH_053936"/>
<dbReference type="AlphaFoldDB" id="A0A9J6G8U0"/>
<protein>
    <submittedName>
        <fullName evidence="2">Uncharacterized protein</fullName>
    </submittedName>
</protein>
<keyword evidence="3" id="KW-1185">Reference proteome</keyword>
<organism evidence="2 3">
    <name type="scientific">Haemaphysalis longicornis</name>
    <name type="common">Bush tick</name>
    <dbReference type="NCBI Taxonomy" id="44386"/>
    <lineage>
        <taxon>Eukaryota</taxon>
        <taxon>Metazoa</taxon>
        <taxon>Ecdysozoa</taxon>
        <taxon>Arthropoda</taxon>
        <taxon>Chelicerata</taxon>
        <taxon>Arachnida</taxon>
        <taxon>Acari</taxon>
        <taxon>Parasitiformes</taxon>
        <taxon>Ixodida</taxon>
        <taxon>Ixodoidea</taxon>
        <taxon>Ixodidae</taxon>
        <taxon>Haemaphysalinae</taxon>
        <taxon>Haemaphysalis</taxon>
    </lineage>
</organism>
<evidence type="ECO:0000313" key="3">
    <source>
        <dbReference type="Proteomes" id="UP000821853"/>
    </source>
</evidence>
<evidence type="ECO:0000313" key="2">
    <source>
        <dbReference type="EMBL" id="KAH9371571.1"/>
    </source>
</evidence>
<dbReference type="EMBL" id="JABSTR010000005">
    <property type="protein sequence ID" value="KAH9371571.1"/>
    <property type="molecule type" value="Genomic_DNA"/>
</dbReference>
<feature type="compositionally biased region" description="Polar residues" evidence="1">
    <location>
        <begin position="30"/>
        <end position="52"/>
    </location>
</feature>
<proteinExistence type="predicted"/>
<dbReference type="Proteomes" id="UP000821853">
    <property type="component" value="Chromosome 3"/>
</dbReference>
<feature type="compositionally biased region" description="Polar residues" evidence="1">
    <location>
        <begin position="134"/>
        <end position="151"/>
    </location>
</feature>
<reference evidence="2 3" key="1">
    <citation type="journal article" date="2020" name="Cell">
        <title>Large-Scale Comparative Analyses of Tick Genomes Elucidate Their Genetic Diversity and Vector Capacities.</title>
        <authorList>
            <consortium name="Tick Genome and Microbiome Consortium (TIGMIC)"/>
            <person name="Jia N."/>
            <person name="Wang J."/>
            <person name="Shi W."/>
            <person name="Du L."/>
            <person name="Sun Y."/>
            <person name="Zhan W."/>
            <person name="Jiang J.F."/>
            <person name="Wang Q."/>
            <person name="Zhang B."/>
            <person name="Ji P."/>
            <person name="Bell-Sakyi L."/>
            <person name="Cui X.M."/>
            <person name="Yuan T.T."/>
            <person name="Jiang B.G."/>
            <person name="Yang W.F."/>
            <person name="Lam T.T."/>
            <person name="Chang Q.C."/>
            <person name="Ding S.J."/>
            <person name="Wang X.J."/>
            <person name="Zhu J.G."/>
            <person name="Ruan X.D."/>
            <person name="Zhao L."/>
            <person name="Wei J.T."/>
            <person name="Ye R.Z."/>
            <person name="Que T.C."/>
            <person name="Du C.H."/>
            <person name="Zhou Y.H."/>
            <person name="Cheng J.X."/>
            <person name="Dai P.F."/>
            <person name="Guo W.B."/>
            <person name="Han X.H."/>
            <person name="Huang E.J."/>
            <person name="Li L.F."/>
            <person name="Wei W."/>
            <person name="Gao Y.C."/>
            <person name="Liu J.Z."/>
            <person name="Shao H.Z."/>
            <person name="Wang X."/>
            <person name="Wang C.C."/>
            <person name="Yang T.C."/>
            <person name="Huo Q.B."/>
            <person name="Li W."/>
            <person name="Chen H.Y."/>
            <person name="Chen S.E."/>
            <person name="Zhou L.G."/>
            <person name="Ni X.B."/>
            <person name="Tian J.H."/>
            <person name="Sheng Y."/>
            <person name="Liu T."/>
            <person name="Pan Y.S."/>
            <person name="Xia L.Y."/>
            <person name="Li J."/>
            <person name="Zhao F."/>
            <person name="Cao W.C."/>
        </authorList>
    </citation>
    <scope>NUCLEOTIDE SEQUENCE [LARGE SCALE GENOMIC DNA]</scope>
    <source>
        <strain evidence="2">HaeL-2018</strain>
    </source>
</reference>
<name>A0A9J6G8U0_HAELO</name>
<feature type="region of interest" description="Disordered" evidence="1">
    <location>
        <begin position="1"/>
        <end position="59"/>
    </location>
</feature>
<feature type="region of interest" description="Disordered" evidence="1">
    <location>
        <begin position="131"/>
        <end position="151"/>
    </location>
</feature>
<evidence type="ECO:0000256" key="1">
    <source>
        <dbReference type="SAM" id="MobiDB-lite"/>
    </source>
</evidence>
<sequence>MALSSSTKKKVTQRTPRPDRTATGTAKGCTASSNTWPTKTVSASPSTPTNLEPCQDPVPTPCSMPILSLPQARVNQAITPLRGDKRGTADTVRVGHGLDKPLFVFRKIHLDDDDAPVHLAPREVARERRETIFKQPNKQTYKTNSPPHIVT</sequence>
<accession>A0A9J6G8U0</accession>